<dbReference type="InterPro" id="IPR051395">
    <property type="entry name" value="Cytochrome_c_Peroxidase/MauG"/>
</dbReference>
<keyword evidence="3 7" id="KW-0479">Metal-binding</keyword>
<keyword evidence="4 8" id="KW-0732">Signal</keyword>
<name>A0ABY1NZV9_9RHOB</name>
<evidence type="ECO:0000256" key="5">
    <source>
        <dbReference type="ARBA" id="ARBA00023002"/>
    </source>
</evidence>
<dbReference type="GO" id="GO:0004601">
    <property type="term" value="F:peroxidase activity"/>
    <property type="evidence" value="ECO:0007669"/>
    <property type="project" value="UniProtKB-KW"/>
</dbReference>
<comment type="caution">
    <text evidence="10">The sequence shown here is derived from an EMBL/GenBank/DDBJ whole genome shotgun (WGS) entry which is preliminary data.</text>
</comment>
<keyword evidence="10" id="KW-0575">Peroxidase</keyword>
<gene>
    <name evidence="10" type="ORF">SAMN06265373_104295</name>
</gene>
<evidence type="ECO:0000313" key="10">
    <source>
        <dbReference type="EMBL" id="SMP22953.1"/>
    </source>
</evidence>
<evidence type="ECO:0000256" key="3">
    <source>
        <dbReference type="ARBA" id="ARBA00022723"/>
    </source>
</evidence>
<comment type="subcellular location">
    <subcellularLocation>
        <location evidence="1">Cell envelope</location>
    </subcellularLocation>
</comment>
<keyword evidence="11" id="KW-1185">Reference proteome</keyword>
<evidence type="ECO:0000256" key="7">
    <source>
        <dbReference type="PROSITE-ProRule" id="PRU00433"/>
    </source>
</evidence>
<dbReference type="PANTHER" id="PTHR30600:SF10">
    <property type="entry name" value="BLL6722 PROTEIN"/>
    <property type="match status" value="1"/>
</dbReference>
<evidence type="ECO:0000256" key="8">
    <source>
        <dbReference type="SAM" id="SignalP"/>
    </source>
</evidence>
<feature type="chain" id="PRO_5046760230" evidence="8">
    <location>
        <begin position="18"/>
        <end position="436"/>
    </location>
</feature>
<reference evidence="10 11" key="1">
    <citation type="submission" date="2017-05" db="EMBL/GenBank/DDBJ databases">
        <authorList>
            <person name="Varghese N."/>
            <person name="Submissions S."/>
        </authorList>
    </citation>
    <scope>NUCLEOTIDE SEQUENCE [LARGE SCALE GENOMIC DNA]</scope>
    <source>
        <strain evidence="10 11">DSM 29734</strain>
    </source>
</reference>
<keyword evidence="6 7" id="KW-0408">Iron</keyword>
<keyword evidence="5" id="KW-0560">Oxidoreductase</keyword>
<dbReference type="Pfam" id="PF03150">
    <property type="entry name" value="CCP_MauG"/>
    <property type="match status" value="1"/>
</dbReference>
<protein>
    <submittedName>
        <fullName evidence="10">Cytochrome c peroxidase</fullName>
    </submittedName>
</protein>
<keyword evidence="2 7" id="KW-0349">Heme</keyword>
<dbReference type="PANTHER" id="PTHR30600">
    <property type="entry name" value="CYTOCHROME C PEROXIDASE-RELATED"/>
    <property type="match status" value="1"/>
</dbReference>
<proteinExistence type="predicted"/>
<sequence>MRQLLLTAAFLPALASASPLPKADATFPAQDVNEVELGWQLFYDPILSGNRSVACATCHHPDLGTSDGVSLGLGDGATGLGLDRKIDPNNPPEKRIPRNAPALWNLGATEFTVFFHDGRLEDDPTRPSGIRTPLGSEMEMGFRNALAAQAMFPVLSGDEMAGHYSENDVSQAVRLGQLTGPGGAWDILAKRVAAIPAYRAAFDQVIGADEPIKFHHIANALAAFITFEWQADASAFDAYLRNGTPLEQSATAGMDLFYSKAQCGTCHAGQFQTDHSFHAIALPQIGPGKAAPFENHNRDVGRGRVTGTAEDFYRFRTPSLRNITQTAPYGHNGAYTSLETMVRHHLNPIASLNAYVETNTTYSDGKFDTDFKLMRDEVEVIEIAAANEISPIGLSDLEVTQILAFLESLTDYDAIKGRLGVPESVPSGLPVDQPSN</sequence>
<dbReference type="Gene3D" id="1.10.760.10">
    <property type="entry name" value="Cytochrome c-like domain"/>
    <property type="match status" value="2"/>
</dbReference>
<feature type="domain" description="Cytochrome c" evidence="9">
    <location>
        <begin position="248"/>
        <end position="410"/>
    </location>
</feature>
<organism evidence="10 11">
    <name type="scientific">Shimia sagamensis</name>
    <dbReference type="NCBI Taxonomy" id="1566352"/>
    <lineage>
        <taxon>Bacteria</taxon>
        <taxon>Pseudomonadati</taxon>
        <taxon>Pseudomonadota</taxon>
        <taxon>Alphaproteobacteria</taxon>
        <taxon>Rhodobacterales</taxon>
        <taxon>Roseobacteraceae</taxon>
    </lineage>
</organism>
<evidence type="ECO:0000256" key="6">
    <source>
        <dbReference type="ARBA" id="ARBA00023004"/>
    </source>
</evidence>
<dbReference type="PROSITE" id="PS51007">
    <property type="entry name" value="CYTC"/>
    <property type="match status" value="2"/>
</dbReference>
<evidence type="ECO:0000256" key="2">
    <source>
        <dbReference type="ARBA" id="ARBA00022617"/>
    </source>
</evidence>
<evidence type="ECO:0000313" key="11">
    <source>
        <dbReference type="Proteomes" id="UP001157961"/>
    </source>
</evidence>
<evidence type="ECO:0000256" key="4">
    <source>
        <dbReference type="ARBA" id="ARBA00022729"/>
    </source>
</evidence>
<dbReference type="SUPFAM" id="SSF46626">
    <property type="entry name" value="Cytochrome c"/>
    <property type="match status" value="2"/>
</dbReference>
<feature type="domain" description="Cytochrome c" evidence="9">
    <location>
        <begin position="33"/>
        <end position="203"/>
    </location>
</feature>
<dbReference type="Proteomes" id="UP001157961">
    <property type="component" value="Unassembled WGS sequence"/>
</dbReference>
<accession>A0ABY1NZV9</accession>
<evidence type="ECO:0000259" key="9">
    <source>
        <dbReference type="PROSITE" id="PS51007"/>
    </source>
</evidence>
<dbReference type="InterPro" id="IPR009056">
    <property type="entry name" value="Cyt_c-like_dom"/>
</dbReference>
<evidence type="ECO:0000256" key="1">
    <source>
        <dbReference type="ARBA" id="ARBA00004196"/>
    </source>
</evidence>
<dbReference type="RefSeq" id="WP_283426245.1">
    <property type="nucleotide sequence ID" value="NZ_FXTY01000004.1"/>
</dbReference>
<dbReference type="InterPro" id="IPR004852">
    <property type="entry name" value="Di-haem_cyt_c_peroxidsae"/>
</dbReference>
<feature type="signal peptide" evidence="8">
    <location>
        <begin position="1"/>
        <end position="17"/>
    </location>
</feature>
<dbReference type="InterPro" id="IPR036909">
    <property type="entry name" value="Cyt_c-like_dom_sf"/>
</dbReference>
<dbReference type="EMBL" id="FXTY01000004">
    <property type="protein sequence ID" value="SMP22953.1"/>
    <property type="molecule type" value="Genomic_DNA"/>
</dbReference>